<feature type="compositionally biased region" description="Polar residues" evidence="1">
    <location>
        <begin position="858"/>
        <end position="868"/>
    </location>
</feature>
<feature type="region of interest" description="Disordered" evidence="1">
    <location>
        <begin position="850"/>
        <end position="869"/>
    </location>
</feature>
<protein>
    <recommendedName>
        <fullName evidence="2">PA14 domain-containing protein</fullName>
    </recommendedName>
</protein>
<evidence type="ECO:0000256" key="1">
    <source>
        <dbReference type="SAM" id="MobiDB-lite"/>
    </source>
</evidence>
<dbReference type="OrthoDB" id="9814627at2"/>
<dbReference type="EMBL" id="STFF01000007">
    <property type="protein sequence ID" value="THU34985.1"/>
    <property type="molecule type" value="Genomic_DNA"/>
</dbReference>
<gene>
    <name evidence="3" type="ORF">FAM09_23655</name>
</gene>
<name>A0A4S8HIX2_9BACT</name>
<dbReference type="InterPro" id="IPR011658">
    <property type="entry name" value="PA14_dom"/>
</dbReference>
<reference evidence="3 4" key="1">
    <citation type="submission" date="2019-04" db="EMBL/GenBank/DDBJ databases">
        <title>Niastella caeni sp. nov., isolated from activated sludge.</title>
        <authorList>
            <person name="Sheng M."/>
        </authorList>
    </citation>
    <scope>NUCLEOTIDE SEQUENCE [LARGE SCALE GENOMIC DNA]</scope>
    <source>
        <strain evidence="3 4">HX-2-15</strain>
    </source>
</reference>
<evidence type="ECO:0000259" key="2">
    <source>
        <dbReference type="PROSITE" id="PS51820"/>
    </source>
</evidence>
<dbReference type="Gene3D" id="2.60.120.260">
    <property type="entry name" value="Galactose-binding domain-like"/>
    <property type="match status" value="1"/>
</dbReference>
<dbReference type="Pfam" id="PF07691">
    <property type="entry name" value="PA14"/>
    <property type="match status" value="1"/>
</dbReference>
<proteinExistence type="predicted"/>
<dbReference type="SMART" id="SM00758">
    <property type="entry name" value="PA14"/>
    <property type="match status" value="1"/>
</dbReference>
<organism evidence="3 4">
    <name type="scientific">Niastella caeni</name>
    <dbReference type="NCBI Taxonomy" id="2569763"/>
    <lineage>
        <taxon>Bacteria</taxon>
        <taxon>Pseudomonadati</taxon>
        <taxon>Bacteroidota</taxon>
        <taxon>Chitinophagia</taxon>
        <taxon>Chitinophagales</taxon>
        <taxon>Chitinophagaceae</taxon>
        <taxon>Niastella</taxon>
    </lineage>
</organism>
<evidence type="ECO:0000313" key="4">
    <source>
        <dbReference type="Proteomes" id="UP000306918"/>
    </source>
</evidence>
<feature type="domain" description="PA14" evidence="2">
    <location>
        <begin position="621"/>
        <end position="771"/>
    </location>
</feature>
<dbReference type="RefSeq" id="WP_136579628.1">
    <property type="nucleotide sequence ID" value="NZ_STFF01000007.1"/>
</dbReference>
<keyword evidence="4" id="KW-1185">Reference proteome</keyword>
<evidence type="ECO:0000313" key="3">
    <source>
        <dbReference type="EMBL" id="THU34985.1"/>
    </source>
</evidence>
<comment type="caution">
    <text evidence="3">The sequence shown here is derived from an EMBL/GenBank/DDBJ whole genome shotgun (WGS) entry which is preliminary data.</text>
</comment>
<dbReference type="Proteomes" id="UP000306918">
    <property type="component" value="Unassembled WGS sequence"/>
</dbReference>
<sequence length="2624" mass="290640">MLLSLALRYQKHTALFLLSISFVQLTIAERLPYYQDGGFPSYRMSHINSGSSRCFNLPAISLENVKQQTFLPSTGGVGGGLDARRPFIGGPTQPESQSFQSVNSNNMVDLFTGDFSYNIPLMDVGGYPVNIAYNSSVTMDEEASWVGLGWNINPGSITRNMRGVPDDFNGGTDTMRKVSHVKDNVTGGVSLGASIGEVFGLPLNVSKSYGIFNNTYNGWGLETSLNASINGGSKSYGYMSAGLSLTNNSQNGFTVSPGLSYNTKKQSAEDHGTGVGFQVSSPYNSRSGLKSIQLGLNVNAKNKNGSASASDFAGLTFAWPTYSPSITMPMTNYNFSFTAKYGFEINGYHPTFFISGYGGKEYIAAADTSLAIPVYGYMNYQNMGGNWAAITDFNREKEIPYREKPAIPHIAVPAYTYDVFSVSGEGTSGSFRAYRGDIGFIADHIVKSKTITGSASIDLGAGNLVHGGTDLNANYSVSQAGPWLPDNALAKTIAFRNNKELYEAVYFRNPGEKAINTTAFYDAIGGDDVVTPELYQSNNSSSTILATNTLARFNGKKRVGAITLKTDSAIRTTRDKRSQVITYLSAAEAAVAGLDKYIYRYDINKFGSRHCEDNSTEDAVGEKNGLMGYYYRNTSLNGPFITRLDTNIYFNWDKDYPLWNRRGGVNTLIDQTYPRDNLSVRWVGRLKAPATGAYTFGIYWDDAVRFWINDSLVIDRWKRPQGDGWDTCRVNLLKDKLYNIRLEYFELGGKAYVQLAWRTPDMPGAPLSRHNKVAVPSKYLYLPKFHDTTAVDPILTREDRVNNFRKASHMSEVRVLNADGMRYVYGIPVYNLLQKEVSFSVNKGNENTDLGLTKYTDGENSTGNNSGKTGYYSREEIPAYAHTFLLTGILTPDYVDVTGNGISDDDLGDGVKFNYSKACGIANPFEWRAPYITDSANYNEGLKTYDRDDKAHYIYGKKELWYLHSIESKTMIANFTLQRREDLLEIDESGKKKNNGKAYCLKQIDLYSKADFLQHGQNATPIKTVHFEYSYELCPGVNRPVNELGKLTLKRIWFTYNGNEKGKLNPYVFHYHKNNPGYRTNATDKWGTYKDPAQNPGSASGNLHTNADYPYALQDSTLAANNAGAWKLDSIKLPSGARIKVKYESDDYAYVQNRRATQMLELAGFGQNGNGTYSDKLYRTAGDQVYAYVKIPFAVSSRQELYARYLEDLTKIYFKIFVHMPSNDGFGSGAEYVPAYAEPDFGASQWYGTTSDPNIIWIKLAGVNKSGDGGGSYSPLAQTAIHYLRLNLPSKAYPGSELEGGIDFKDLIRIMASSVGNVVNMLYGFSNTTRALGWACKTDPHRSYVRLNCATLKKYGGGLRVKSILIYDHWNAMTKKKETVYGQHYDYTTTSTVNGKVTRISSGVASWEPAIGGDENPFHLPIEYLDQVSVMAPAAMQYTEEPLGEAFYPAASVGYSKVRMRTVHAAKTRSANGYTESTFYTSYDFPTSWDWSMIDGNTKKRFKPLLGNLLRVNARSFLALSQGFKVELNDMNGKMRTQASYSETDPVHPISYTENFYRVDNQSATFKHLNNEVAAIDPYGNIDPAATIGKDVELMADMRDHTSTSIGGNLNLNVDLFAAGVWPLAIPTALSMYQQEKNQFRSAAITKIIHRYGILDSVVHFEKGSLISSKNVLYDAETGNPLLVRTQNEFNDPVYQFTYPAHWVYKGTGPAYRNIGVLLKNVTVKNGKIVSALPQPDSAYLTAGDELLVYSKQTISSPNCNTSTYATFPDAYRLWVIDTNVLNGGPQQLYLIDQHGVPFSGNDITLKVVRSGHRNLNGAAGSITSLRNPMVADAQKQYHLVFDTATRVVSAAAAEMQQYWKVADRRKSDVLKDCINTPLDSARFKAEACSCLKPFFQYLIASNNLFIKKWRFKSVRSLVNEANAAGYTINLSNCPVLQANANERFYALTDNATFNIYKAKIGDVTINLNSRTGLPVSFYSLTGSACTPEGVVYKDPSAVAPSPATVTIRIVPDFSASLISNNGQCPSFRDSLTTVDSTSDRLIIENNLNVGGYDRNAISILRFKGVQQIPLGATITSAKLVLQADQRGHHLPMWPHANSVHPVDSVSVAMLTPGWFPFVPLDTLRNAGLASDWHQEVSKATPFQNDTIDVTDYLNGYREGTYASNTFILTQGSQDLHGADAIDDEKWANYLQGGYGNYYSTYYSQRYPDAAKWPAMNITYVMPAGYADTMGAILQYDGTIHCTDIVSRFCYSAVTDTTVNPYQYGILGNFRPLRSYVYYAQRSESDPAGPIDLRSNGAIKEFAPFWTLQGNRWMPSYDTTRWVWNSQSTLFNPKGFELENKDPLGRYNAGVYGYGSTLPTAVLQNSHFQEGAYEGFEDYSYEGNTCDTGCSVSRSFDFSAYKASFSTKQAHTGLYSIKVNQGSTISITANIQPAADAANAWLTAAALPDACAGSKLKGMLASPGIILPSFAPLAGQRMIIGAWVKEDGDCLCKSYTRNHIIVGFEQGGSSTTLALTASGNLVEGWQRYDAVVDIPANATQMTLTLQASDMATTYFDDIRIHPYNAQMRSYVYNAVNLRQMAELDENNYATFYEYDDDGTLIRLKKETDRGIQTIKETRSALLKE</sequence>
<dbReference type="SUPFAM" id="SSF56988">
    <property type="entry name" value="Anthrax protective antigen"/>
    <property type="match status" value="1"/>
</dbReference>
<dbReference type="InterPro" id="IPR037524">
    <property type="entry name" value="PA14/GLEYA"/>
</dbReference>
<dbReference type="PROSITE" id="PS51820">
    <property type="entry name" value="PA14"/>
    <property type="match status" value="1"/>
</dbReference>
<accession>A0A4S8HIX2</accession>
<dbReference type="Gene3D" id="3.90.182.10">
    <property type="entry name" value="Toxin - Anthrax Protective Antigen,domain 1"/>
    <property type="match status" value="1"/>
</dbReference>